<name>H2KYK6_CAEEL</name>
<dbReference type="CDD" id="cd00121">
    <property type="entry name" value="MATH"/>
    <property type="match status" value="6"/>
</dbReference>
<dbReference type="GeneID" id="173548"/>
<evidence type="ECO:0000313" key="3">
    <source>
        <dbReference type="Proteomes" id="UP000001940"/>
    </source>
</evidence>
<dbReference type="Gene3D" id="2.60.210.10">
    <property type="entry name" value="Apoptosis, Tumor Necrosis Factor Receptor Associated Protein 2, Chain A"/>
    <property type="match status" value="6"/>
</dbReference>
<gene>
    <name evidence="2 4" type="primary">math-4</name>
    <name evidence="4" type="ORF">C08F1.5</name>
    <name evidence="2" type="ORF">CELE_C08F1.5</name>
</gene>
<keyword evidence="3" id="KW-1185">Reference proteome</keyword>
<feature type="domain" description="MATH" evidence="1">
    <location>
        <begin position="283"/>
        <end position="408"/>
    </location>
</feature>
<proteinExistence type="evidence at protein level"/>
<dbReference type="FunCoup" id="H2KYK6">
    <property type="interactions" value="2"/>
</dbReference>
<reference evidence="2 3" key="1">
    <citation type="journal article" date="1998" name="Science">
        <title>Genome sequence of the nematode C. elegans: a platform for investigating biology.</title>
        <authorList>
            <consortium name="The C. elegans sequencing consortium"/>
            <person name="Sulson J.E."/>
            <person name="Waterston R."/>
        </authorList>
    </citation>
    <scope>NUCLEOTIDE SEQUENCE [LARGE SCALE GENOMIC DNA]</scope>
    <source>
        <strain evidence="2 3">Bristol N2</strain>
    </source>
</reference>
<protein>
    <submittedName>
        <fullName evidence="2">MATH domain-containing protein</fullName>
    </submittedName>
</protein>
<dbReference type="SMR" id="H2KYK6"/>
<dbReference type="WormBase" id="C08F1.5">
    <property type="protein sequence ID" value="CE46867"/>
    <property type="gene ID" value="WBGene00015609"/>
    <property type="gene designation" value="math-4"/>
</dbReference>
<keyword evidence="5" id="KW-1267">Proteomics identification</keyword>
<feature type="domain" description="MATH" evidence="1">
    <location>
        <begin position="575"/>
        <end position="692"/>
    </location>
</feature>
<dbReference type="KEGG" id="cel:CELE_C08F1.5"/>
<dbReference type="PANTHER" id="PTHR46308">
    <property type="entry name" value="MATH (MEPRIN-ASSOCIATED TRAF HOMOLOGY) DOMAIN CONTAINING"/>
    <property type="match status" value="1"/>
</dbReference>
<dbReference type="InterPro" id="IPR002083">
    <property type="entry name" value="MATH/TRAF_dom"/>
</dbReference>
<feature type="domain" description="MATH" evidence="1">
    <location>
        <begin position="438"/>
        <end position="557"/>
    </location>
</feature>
<feature type="domain" description="MATH" evidence="1">
    <location>
        <begin position="5"/>
        <end position="128"/>
    </location>
</feature>
<dbReference type="PROSITE" id="PS50144">
    <property type="entry name" value="MATH"/>
    <property type="match status" value="5"/>
</dbReference>
<organism evidence="2 3">
    <name type="scientific">Caenorhabditis elegans</name>
    <dbReference type="NCBI Taxonomy" id="6239"/>
    <lineage>
        <taxon>Eukaryota</taxon>
        <taxon>Metazoa</taxon>
        <taxon>Ecdysozoa</taxon>
        <taxon>Nematoda</taxon>
        <taxon>Chromadorea</taxon>
        <taxon>Rhabditida</taxon>
        <taxon>Rhabditina</taxon>
        <taxon>Rhabditomorpha</taxon>
        <taxon>Rhabditoidea</taxon>
        <taxon>Rhabditidae</taxon>
        <taxon>Peloderinae</taxon>
        <taxon>Caenorhabditis</taxon>
    </lineage>
</organism>
<dbReference type="EMBL" id="BX284602">
    <property type="protein sequence ID" value="CCD63712.2"/>
    <property type="molecule type" value="Genomic_DNA"/>
</dbReference>
<dbReference type="RefSeq" id="NP_001040735.2">
    <property type="nucleotide sequence ID" value="NM_001047270.4"/>
</dbReference>
<dbReference type="AGR" id="WB:WBGene00015609"/>
<dbReference type="InterPro" id="IPR008974">
    <property type="entry name" value="TRAF-like"/>
</dbReference>
<evidence type="ECO:0000313" key="4">
    <source>
        <dbReference type="WormBase" id="C08F1.5"/>
    </source>
</evidence>
<dbReference type="PANTHER" id="PTHR46308:SF1">
    <property type="entry name" value="MATH DOMAIN-CONTAINING PROTEIN"/>
    <property type="match status" value="1"/>
</dbReference>
<accession>H2KYK6</accession>
<dbReference type="PeptideAtlas" id="H2KYK6"/>
<dbReference type="InParanoid" id="H2KYK6"/>
<feature type="domain" description="MATH" evidence="1">
    <location>
        <begin position="143"/>
        <end position="267"/>
    </location>
</feature>
<sequence length="833" mass="96448">MDTSQLLLPYTIENVSNFSDEENRFSDELVWRKMIWKLEVNKSDGFLGVFLYCSLPSGILCNKCQISAKVEYKIVSANGKIHSESGVANSETKPSMEKPIHSFPNFIKWREMDENFLIADSAKIEVHVQNLEFLEAMLIDRGEVSFFHTVKNVSRLEENEVQFGDSKACGQASWRIGAMKKDGFFGFYLQYENNLHTSTDYSATIEPNCWLGILPKERHGQPDGKFNSFPSEFDHRNTRVGNMKMIEWKELRKKYMVNDSVVIAAVLPKVYVYSKKQDRFARKFVLSQKFSDVSNIAEGESRFGSSEKRFNIPWRVELKRESGFLAVHLHCEEGSRKSDNAVWEIIVNCVFNLVSANGRNLMRRVESAKSDTVFHRNNEKEGITKFIRWDDMMTDYVVSNFVIIEARVDMCWCKDGDIFEPDHRSDTKLMSDTEFVGHFFLACTVNNVSKFQDGEKQWSDTETRHNLQWRIQAIKKADFLGIFLFCDNAYESHEGWSIQTEVTFNLVSTNGHNYKQAAMLKFEKAGGQGITEFIKWDNVIETYFNPLKDNLIVEAHVKVYFIKGVPHEIPPDRKSFLMSHVVRNVSNMEEENVIFSASQEWFDILWSMSMKNNNGFVELLLSCDKEHTENEIWCIQAKFQLMLVGADDKILTDFCEHNFENAESAGDSKVIRWEDMLSQYVVDDSVTFKARVVFTHITDLLPSYSFTMLLTLKDIPNVQEGESYFSNTEKHCDAPWRISATKEQSCILIYLHCDKRLCNDEHWSIKVEAQLVLVSDTGRTLTDKVTHIFERPEGIHWTKDLTWENLEKDFMVDDSVKIEARVKIVEHAEVASH</sequence>
<evidence type="ECO:0007829" key="5">
    <source>
        <dbReference type="PeptideAtlas" id="H2KYK6"/>
    </source>
</evidence>
<dbReference type="Pfam" id="PF00917">
    <property type="entry name" value="MATH"/>
    <property type="match status" value="6"/>
</dbReference>
<evidence type="ECO:0000313" key="2">
    <source>
        <dbReference type="EMBL" id="CCD63712.2"/>
    </source>
</evidence>
<dbReference type="CTD" id="173548"/>
<dbReference type="Bgee" id="WBGene00015609">
    <property type="expression patterns" value="Expressed in larva and 2 other cell types or tissues"/>
</dbReference>
<evidence type="ECO:0000259" key="1">
    <source>
        <dbReference type="PROSITE" id="PS50144"/>
    </source>
</evidence>
<dbReference type="Proteomes" id="UP000001940">
    <property type="component" value="Chromosome II"/>
</dbReference>
<dbReference type="SUPFAM" id="SSF49599">
    <property type="entry name" value="TRAF domain-like"/>
    <property type="match status" value="6"/>
</dbReference>
<dbReference type="AlphaFoldDB" id="H2KYK6"/>
<dbReference type="SMART" id="SM00061">
    <property type="entry name" value="MATH"/>
    <property type="match status" value="6"/>
</dbReference>